<organism evidence="1 2">
    <name type="scientific">Thiothrix nivea (strain ATCC 35100 / DSM 5205 / JP2)</name>
    <dbReference type="NCBI Taxonomy" id="870187"/>
    <lineage>
        <taxon>Bacteria</taxon>
        <taxon>Pseudomonadati</taxon>
        <taxon>Pseudomonadota</taxon>
        <taxon>Gammaproteobacteria</taxon>
        <taxon>Thiotrichales</taxon>
        <taxon>Thiotrichaceae</taxon>
        <taxon>Thiothrix</taxon>
    </lineage>
</organism>
<proteinExistence type="predicted"/>
<sequence>MAASTQTTPTTDRALKIGEVRGLVGLGTSRIYELEKAGQFPRRRLFGSRSVRWLQSEIMAYIQSRPAA</sequence>
<dbReference type="Pfam" id="PF05930">
    <property type="entry name" value="Phage_AlpA"/>
    <property type="match status" value="1"/>
</dbReference>
<evidence type="ECO:0000313" key="2">
    <source>
        <dbReference type="Proteomes" id="UP000005317"/>
    </source>
</evidence>
<dbReference type="RefSeq" id="WP_002707504.1">
    <property type="nucleotide sequence ID" value="NZ_JH651384.1"/>
</dbReference>
<dbReference type="InterPro" id="IPR010260">
    <property type="entry name" value="AlpA"/>
</dbReference>
<protein>
    <submittedName>
        <fullName evidence="1">Prophage CP4-57 regulatory</fullName>
    </submittedName>
</protein>
<gene>
    <name evidence="1" type="ORF">Thini_0928</name>
</gene>
<keyword evidence="2" id="KW-1185">Reference proteome</keyword>
<dbReference type="Gene3D" id="1.10.238.160">
    <property type="match status" value="1"/>
</dbReference>
<dbReference type="Proteomes" id="UP000005317">
    <property type="component" value="Unassembled WGS sequence"/>
</dbReference>
<name>A0A656HB81_THINJ</name>
<reference evidence="2" key="1">
    <citation type="journal article" date="2011" name="Stand. Genomic Sci.">
        <title>Genome sequence of the filamentous, gliding Thiothrix nivea neotype strain (JP2(T)).</title>
        <authorList>
            <person name="Lapidus A."/>
            <person name="Nolan M."/>
            <person name="Lucas S."/>
            <person name="Glavina Del Rio T."/>
            <person name="Tice H."/>
            <person name="Cheng J.F."/>
            <person name="Tapia R."/>
            <person name="Han C."/>
            <person name="Goodwin L."/>
            <person name="Pitluck S."/>
            <person name="Liolios K."/>
            <person name="Pagani I."/>
            <person name="Ivanova N."/>
            <person name="Huntemann M."/>
            <person name="Mavromatis K."/>
            <person name="Mikhailova N."/>
            <person name="Pati A."/>
            <person name="Chen A."/>
            <person name="Palaniappan K."/>
            <person name="Land M."/>
            <person name="Brambilla E.M."/>
            <person name="Rohde M."/>
            <person name="Abt B."/>
            <person name="Verbarg S."/>
            <person name="Goker M."/>
            <person name="Bristow J."/>
            <person name="Eisen J.A."/>
            <person name="Markowitz V."/>
            <person name="Hugenholtz P."/>
            <person name="Kyrpides N.C."/>
            <person name="Klenk H.P."/>
            <person name="Woyke T."/>
        </authorList>
    </citation>
    <scope>NUCLEOTIDE SEQUENCE [LARGE SCALE GENOMIC DNA]</scope>
    <source>
        <strain evidence="2">ATCC 35100 / DSM 5205 / JP2</strain>
    </source>
</reference>
<evidence type="ECO:0000313" key="1">
    <source>
        <dbReference type="EMBL" id="EIJ33553.1"/>
    </source>
</evidence>
<dbReference type="OrthoDB" id="8455288at2"/>
<dbReference type="AlphaFoldDB" id="A0A656HB81"/>
<dbReference type="EMBL" id="JH651384">
    <property type="protein sequence ID" value="EIJ33553.1"/>
    <property type="molecule type" value="Genomic_DNA"/>
</dbReference>
<accession>A0A656HB81</accession>